<dbReference type="InterPro" id="IPR013830">
    <property type="entry name" value="SGNH_hydro"/>
</dbReference>
<dbReference type="RefSeq" id="WP_014108402.1">
    <property type="nucleotide sequence ID" value="NC_016041.1"/>
</dbReference>
<keyword evidence="2" id="KW-0378">Hydrolase</keyword>
<dbReference type="InterPro" id="IPR051532">
    <property type="entry name" value="Ester_Hydrolysis_Enzymes"/>
</dbReference>
<dbReference type="STRING" id="1085623.GNIT_1409"/>
<dbReference type="AlphaFoldDB" id="G4QL57"/>
<keyword evidence="3" id="KW-1185">Reference proteome</keyword>
<dbReference type="CDD" id="cd01822">
    <property type="entry name" value="Lysophospholipase_L1_like"/>
    <property type="match status" value="1"/>
</dbReference>
<dbReference type="InterPro" id="IPR036514">
    <property type="entry name" value="SGNH_hydro_sf"/>
</dbReference>
<evidence type="ECO:0000259" key="1">
    <source>
        <dbReference type="Pfam" id="PF13472"/>
    </source>
</evidence>
<dbReference type="HOGENOM" id="CLU_051180_3_0_6"/>
<dbReference type="Proteomes" id="UP000009282">
    <property type="component" value="Chromosome"/>
</dbReference>
<protein>
    <submittedName>
        <fullName evidence="2">Lipase/acylhydrolase, GDSL family protein</fullName>
    </submittedName>
</protein>
<dbReference type="SUPFAM" id="SSF52266">
    <property type="entry name" value="SGNH hydrolase"/>
    <property type="match status" value="1"/>
</dbReference>
<dbReference type="Gene3D" id="3.40.50.1110">
    <property type="entry name" value="SGNH hydrolase"/>
    <property type="match status" value="1"/>
</dbReference>
<proteinExistence type="predicted"/>
<feature type="domain" description="SGNH hydrolase-type esterase" evidence="1">
    <location>
        <begin position="68"/>
        <end position="227"/>
    </location>
</feature>
<dbReference type="PANTHER" id="PTHR30383:SF24">
    <property type="entry name" value="THIOESTERASE 1_PROTEASE 1_LYSOPHOSPHOLIPASE L1"/>
    <property type="match status" value="1"/>
</dbReference>
<sequence>MFSFSNSVKINSIKRTKNQSLVNVWGSTVSYHNVIASKMIRAVLLVCLLFPFYSYSDQQELQEHKLLVLGDSLSAAYGLTQQQGWVYLLQNAWESEDKSIAVVNGAISGDTTDGGLSRLPRLLDLHKPTHLLIELGGNDALQGHNPSKIRVNIEKMVQLAKQNNVEVMLQEMQIPTNYGRRYTEMFTQVFKDVARENDIPLIPFFLEEIALNKELMQNDGIHPTAEAQPMITALLKPQLEAFILN</sequence>
<organism evidence="2 3">
    <name type="scientific">Glaciecola nitratireducens (strain JCM 12485 / KCTC 12276 / FR1064)</name>
    <dbReference type="NCBI Taxonomy" id="1085623"/>
    <lineage>
        <taxon>Bacteria</taxon>
        <taxon>Pseudomonadati</taxon>
        <taxon>Pseudomonadota</taxon>
        <taxon>Gammaproteobacteria</taxon>
        <taxon>Alteromonadales</taxon>
        <taxon>Alteromonadaceae</taxon>
        <taxon>Brumicola</taxon>
    </lineage>
</organism>
<name>G4QL57_GLANF</name>
<evidence type="ECO:0000313" key="3">
    <source>
        <dbReference type="Proteomes" id="UP000009282"/>
    </source>
</evidence>
<dbReference type="PANTHER" id="PTHR30383">
    <property type="entry name" value="THIOESTERASE 1/PROTEASE 1/LYSOPHOSPHOLIPASE L1"/>
    <property type="match status" value="1"/>
</dbReference>
<dbReference type="EMBL" id="CP003060">
    <property type="protein sequence ID" value="AEP29528.1"/>
    <property type="molecule type" value="Genomic_DNA"/>
</dbReference>
<dbReference type="GO" id="GO:0004622">
    <property type="term" value="F:phosphatidylcholine lysophospholipase activity"/>
    <property type="evidence" value="ECO:0007669"/>
    <property type="project" value="TreeGrafter"/>
</dbReference>
<dbReference type="eggNOG" id="COG2755">
    <property type="taxonomic scope" value="Bacteria"/>
</dbReference>
<evidence type="ECO:0000313" key="2">
    <source>
        <dbReference type="EMBL" id="AEP29528.1"/>
    </source>
</evidence>
<dbReference type="Pfam" id="PF13472">
    <property type="entry name" value="Lipase_GDSL_2"/>
    <property type="match status" value="1"/>
</dbReference>
<accession>G4QL57</accession>
<reference evidence="2 3" key="1">
    <citation type="journal article" date="2011" name="J. Bacteriol.">
        <title>Complete genome sequence of seawater bacterium Glaciecola nitratireducens FR1064T.</title>
        <authorList>
            <person name="Bian F."/>
            <person name="Qin Q.L."/>
            <person name="Xie B.B."/>
            <person name="Shu Y.L."/>
            <person name="Zhang X.Y."/>
            <person name="Yu Y."/>
            <person name="Chen B."/>
            <person name="Chen X.L."/>
            <person name="Zhou B.C."/>
            <person name="Zhang Y.Z."/>
        </authorList>
    </citation>
    <scope>NUCLEOTIDE SEQUENCE [LARGE SCALE GENOMIC DNA]</scope>
    <source>
        <strain evidence="3">JCM 12485 / KCTC 12276 / FR1064</strain>
    </source>
</reference>
<gene>
    <name evidence="2" type="primary">tesA</name>
    <name evidence="2" type="ordered locus">GNIT_1409</name>
</gene>
<dbReference type="KEGG" id="gni:GNIT_1409"/>